<dbReference type="Gene3D" id="1.10.150.130">
    <property type="match status" value="2"/>
</dbReference>
<keyword evidence="5" id="KW-0238">DNA-binding</keyword>
<dbReference type="PROSITE" id="PS51898">
    <property type="entry name" value="TYR_RECOMBINASE"/>
    <property type="match status" value="1"/>
</dbReference>
<evidence type="ECO:0000256" key="4">
    <source>
        <dbReference type="ARBA" id="ARBA00022908"/>
    </source>
</evidence>
<comment type="function">
    <text evidence="7">Site-specific tyrosine recombinase, which acts by catalyzing the cutting and rejoining of the recombining DNA molecules. The XerC-XerD complex is essential to convert dimers of the bacterial chromosome into monomers to permit their segregation at cell division. It also contributes to the segregational stability of plasmids.</text>
</comment>
<dbReference type="PANTHER" id="PTHR30349:SF64">
    <property type="entry name" value="PROPHAGE INTEGRASE INTD-RELATED"/>
    <property type="match status" value="1"/>
</dbReference>
<dbReference type="InterPro" id="IPR011946">
    <property type="entry name" value="Integrase_integron-type"/>
</dbReference>
<accession>A0A1H4C9I9</accession>
<evidence type="ECO:0000256" key="1">
    <source>
        <dbReference type="ARBA" id="ARBA00004496"/>
    </source>
</evidence>
<evidence type="ECO:0000313" key="11">
    <source>
        <dbReference type="Proteomes" id="UP000199397"/>
    </source>
</evidence>
<sequence length="481" mass="56144">MRCVSPMALIFMDKKHTRTPVESTMAYSHEFWENYSLFLLKQNVKKGVVSWYVLRTKQYIAEFPDEHIRTHTPHHVEQFLNKVGRESRLSPWQFGQVVDAIRILFSLALKLPWARDFDWEYWRESAKPLEVDHATVARDYSNVLDGLATLDGEERCSHELYQRYQPAIAEVVRAIRLKNYSIRTEQTYQLWVSRFFYFHKPDNVRDLNGQHVKHYLEYLALKRHVSVSTQKQALNALAFLFNQVWQKPLDDLDEFIGAKRQRKLPVVLSREEVRRVFQQLKGTHHLMAGLLYGGGLRLMECVTLRVLDVDFDYNQLHIRNAKGGKDRVVPLPERFKEALKEQLALVARLHQIDLRNGFGEVYLPEALSQKYQNAARELRWQYVFPASAVSVDPRTGLVRRHHLHETSLQKIIRRAVKQAGITKHATTHTFRHSFATHLLESGYDIRTVQELLGHSDVSTTMIYTHVLNTPGISVRSPADMI</sequence>
<evidence type="ECO:0000256" key="5">
    <source>
        <dbReference type="ARBA" id="ARBA00023125"/>
    </source>
</evidence>
<dbReference type="Proteomes" id="UP000199397">
    <property type="component" value="Unassembled WGS sequence"/>
</dbReference>
<keyword evidence="11" id="KW-1185">Reference proteome</keyword>
<dbReference type="InterPro" id="IPR004107">
    <property type="entry name" value="Integrase_SAM-like_N"/>
</dbReference>
<keyword evidence="4" id="KW-0229">DNA integration</keyword>
<protein>
    <submittedName>
        <fullName evidence="10">Integron integrase</fullName>
    </submittedName>
</protein>
<comment type="subcellular location">
    <subcellularLocation>
        <location evidence="1">Cytoplasm</location>
    </subcellularLocation>
</comment>
<dbReference type="InterPro" id="IPR013762">
    <property type="entry name" value="Integrase-like_cat_sf"/>
</dbReference>
<name>A0A1H4C9I9_9GAMM</name>
<feature type="domain" description="Tyr recombinase" evidence="9">
    <location>
        <begin position="263"/>
        <end position="479"/>
    </location>
</feature>
<dbReference type="Pfam" id="PF00589">
    <property type="entry name" value="Phage_integrase"/>
    <property type="match status" value="1"/>
</dbReference>
<dbReference type="NCBIfam" id="TIGR02249">
    <property type="entry name" value="integrase_gron"/>
    <property type="match status" value="1"/>
</dbReference>
<comment type="similarity">
    <text evidence="2">Belongs to the 'phage' integrase family.</text>
</comment>
<evidence type="ECO:0000256" key="3">
    <source>
        <dbReference type="ARBA" id="ARBA00022490"/>
    </source>
</evidence>
<dbReference type="GO" id="GO:0006310">
    <property type="term" value="P:DNA recombination"/>
    <property type="evidence" value="ECO:0007669"/>
    <property type="project" value="UniProtKB-KW"/>
</dbReference>
<evidence type="ECO:0000256" key="6">
    <source>
        <dbReference type="ARBA" id="ARBA00023172"/>
    </source>
</evidence>
<dbReference type="EMBL" id="FNQP01000009">
    <property type="protein sequence ID" value="SEA57037.1"/>
    <property type="molecule type" value="Genomic_DNA"/>
</dbReference>
<proteinExistence type="inferred from homology"/>
<dbReference type="AlphaFoldDB" id="A0A1H4C9I9"/>
<dbReference type="GO" id="GO:0015074">
    <property type="term" value="P:DNA integration"/>
    <property type="evidence" value="ECO:0007669"/>
    <property type="project" value="UniProtKB-KW"/>
</dbReference>
<dbReference type="InterPro" id="IPR002104">
    <property type="entry name" value="Integrase_catalytic"/>
</dbReference>
<evidence type="ECO:0000259" key="9">
    <source>
        <dbReference type="PROSITE" id="PS51898"/>
    </source>
</evidence>
<dbReference type="SUPFAM" id="SSF56349">
    <property type="entry name" value="DNA breaking-rejoining enzymes"/>
    <property type="match status" value="1"/>
</dbReference>
<gene>
    <name evidence="10" type="ORF">SAMN05660964_01921</name>
</gene>
<reference evidence="10 11" key="1">
    <citation type="submission" date="2016-10" db="EMBL/GenBank/DDBJ databases">
        <authorList>
            <person name="de Groot N.N."/>
        </authorList>
    </citation>
    <scope>NUCLEOTIDE SEQUENCE [LARGE SCALE GENOMIC DNA]</scope>
    <source>
        <strain evidence="10 11">DSM 21228</strain>
    </source>
</reference>
<dbReference type="GO" id="GO:0003677">
    <property type="term" value="F:DNA binding"/>
    <property type="evidence" value="ECO:0007669"/>
    <property type="project" value="UniProtKB-KW"/>
</dbReference>
<evidence type="ECO:0000313" key="10">
    <source>
        <dbReference type="EMBL" id="SEA57037.1"/>
    </source>
</evidence>
<dbReference type="STRING" id="525918.SAMN05660964_01921"/>
<evidence type="ECO:0000256" key="2">
    <source>
        <dbReference type="ARBA" id="ARBA00008857"/>
    </source>
</evidence>
<comment type="subunit">
    <text evidence="8">Forms a cyclic heterotetrameric complex composed of two molecules of XerC and two molecules of XerD.</text>
</comment>
<evidence type="ECO:0000256" key="7">
    <source>
        <dbReference type="ARBA" id="ARBA00037721"/>
    </source>
</evidence>
<dbReference type="InterPro" id="IPR011010">
    <property type="entry name" value="DNA_brk_join_enz"/>
</dbReference>
<dbReference type="PANTHER" id="PTHR30349">
    <property type="entry name" value="PHAGE INTEGRASE-RELATED"/>
    <property type="match status" value="1"/>
</dbReference>
<dbReference type="Gene3D" id="1.10.443.10">
    <property type="entry name" value="Intergrase catalytic core"/>
    <property type="match status" value="1"/>
</dbReference>
<keyword evidence="6" id="KW-0233">DNA recombination</keyword>
<dbReference type="Pfam" id="PF13495">
    <property type="entry name" value="Phage_int_SAM_4"/>
    <property type="match status" value="1"/>
</dbReference>
<dbReference type="InterPro" id="IPR050090">
    <property type="entry name" value="Tyrosine_recombinase_XerCD"/>
</dbReference>
<organism evidence="10 11">
    <name type="scientific">Thiothrix caldifontis</name>
    <dbReference type="NCBI Taxonomy" id="525918"/>
    <lineage>
        <taxon>Bacteria</taxon>
        <taxon>Pseudomonadati</taxon>
        <taxon>Pseudomonadota</taxon>
        <taxon>Gammaproteobacteria</taxon>
        <taxon>Thiotrichales</taxon>
        <taxon>Thiotrichaceae</taxon>
        <taxon>Thiothrix</taxon>
    </lineage>
</organism>
<keyword evidence="3" id="KW-0963">Cytoplasm</keyword>
<dbReference type="FunFam" id="1.10.443.10:FF:000007">
    <property type="entry name" value="Tyrosine recombinase XerC"/>
    <property type="match status" value="1"/>
</dbReference>
<evidence type="ECO:0000256" key="8">
    <source>
        <dbReference type="ARBA" id="ARBA00038613"/>
    </source>
</evidence>
<dbReference type="GO" id="GO:0005737">
    <property type="term" value="C:cytoplasm"/>
    <property type="evidence" value="ECO:0007669"/>
    <property type="project" value="UniProtKB-SubCell"/>
</dbReference>
<dbReference type="InterPro" id="IPR010998">
    <property type="entry name" value="Integrase_recombinase_N"/>
</dbReference>